<dbReference type="Pfam" id="PF26215">
    <property type="entry name" value="HTH_animal"/>
    <property type="match status" value="1"/>
</dbReference>
<name>A0A819TFJ6_9BILA</name>
<reference evidence="2" key="1">
    <citation type="submission" date="2021-02" db="EMBL/GenBank/DDBJ databases">
        <authorList>
            <person name="Nowell W R."/>
        </authorList>
    </citation>
    <scope>NUCLEOTIDE SEQUENCE</scope>
</reference>
<gene>
    <name evidence="2" type="ORF">FNK824_LOCUS30143</name>
</gene>
<evidence type="ECO:0000259" key="1">
    <source>
        <dbReference type="Pfam" id="PF26215"/>
    </source>
</evidence>
<dbReference type="EMBL" id="CAJOBE010009094">
    <property type="protein sequence ID" value="CAF4077053.1"/>
    <property type="molecule type" value="Genomic_DNA"/>
</dbReference>
<dbReference type="PANTHER" id="PTHR21301">
    <property type="entry name" value="REVERSE TRANSCRIPTASE"/>
    <property type="match status" value="1"/>
</dbReference>
<accession>A0A819TFJ6</accession>
<dbReference type="InterPro" id="IPR058912">
    <property type="entry name" value="HTH_animal"/>
</dbReference>
<feature type="domain" description="Helix-turn-helix" evidence="1">
    <location>
        <begin position="208"/>
        <end position="268"/>
    </location>
</feature>
<organism evidence="2 3">
    <name type="scientific">Rotaria sordida</name>
    <dbReference type="NCBI Taxonomy" id="392033"/>
    <lineage>
        <taxon>Eukaryota</taxon>
        <taxon>Metazoa</taxon>
        <taxon>Spiralia</taxon>
        <taxon>Gnathifera</taxon>
        <taxon>Rotifera</taxon>
        <taxon>Eurotatoria</taxon>
        <taxon>Bdelloidea</taxon>
        <taxon>Philodinida</taxon>
        <taxon>Philodinidae</taxon>
        <taxon>Rotaria</taxon>
    </lineage>
</organism>
<dbReference type="Proteomes" id="UP000663874">
    <property type="component" value="Unassembled WGS sequence"/>
</dbReference>
<evidence type="ECO:0000313" key="3">
    <source>
        <dbReference type="Proteomes" id="UP000663874"/>
    </source>
</evidence>
<dbReference type="AlphaFoldDB" id="A0A819TFJ6"/>
<comment type="caution">
    <text evidence="2">The sequence shown here is derived from an EMBL/GenBank/DDBJ whole genome shotgun (WGS) entry which is preliminary data.</text>
</comment>
<dbReference type="PANTHER" id="PTHR21301:SF11">
    <property type="entry name" value="GIY-YIG DOMAIN-CONTAINING PROTEIN"/>
    <property type="match status" value="1"/>
</dbReference>
<proteinExistence type="predicted"/>
<protein>
    <recommendedName>
        <fullName evidence="1">Helix-turn-helix domain-containing protein</fullName>
    </recommendedName>
</protein>
<sequence>MRDETIVMMEADRRSLCVTIDNKQYKIKVKELLSTDETCQKMKDIDEIGNQNTIENIMKKMENKLNYRIYDLKKTSGSRCAVVYYQPKIHKQEISLRSIISTTNNYNYKLAKYLTTLLEKARTKLKSYIKDSSTFAKLIQQQKPQRNDLMLSLDVEPLFTNIPVHETIYLPIKIFMKKKQQDNEYVKVIKQRKKFETTIHKKKTHTDQLLKWFSCQAKKYKIGLIKTQTFCTLNICSSKTLLIEQCNLIEKPLIKNSYAANLVKRKINNIIQQFDRLNSPILTNRTLFEVSLLYQNV</sequence>
<evidence type="ECO:0000313" key="2">
    <source>
        <dbReference type="EMBL" id="CAF4077053.1"/>
    </source>
</evidence>